<dbReference type="PANTHER" id="PTHR24198">
    <property type="entry name" value="ANKYRIN REPEAT AND PROTEIN KINASE DOMAIN-CONTAINING PROTEIN"/>
    <property type="match status" value="1"/>
</dbReference>
<dbReference type="SUPFAM" id="SSF48403">
    <property type="entry name" value="Ankyrin repeat"/>
    <property type="match status" value="1"/>
</dbReference>
<dbReference type="AlphaFoldDB" id="A0A8H4REB7"/>
<dbReference type="InterPro" id="IPR036770">
    <property type="entry name" value="Ankyrin_rpt-contain_sf"/>
</dbReference>
<organism evidence="3 4">
    <name type="scientific">Cudoniella acicularis</name>
    <dbReference type="NCBI Taxonomy" id="354080"/>
    <lineage>
        <taxon>Eukaryota</taxon>
        <taxon>Fungi</taxon>
        <taxon>Dikarya</taxon>
        <taxon>Ascomycota</taxon>
        <taxon>Pezizomycotina</taxon>
        <taxon>Leotiomycetes</taxon>
        <taxon>Helotiales</taxon>
        <taxon>Tricladiaceae</taxon>
        <taxon>Cudoniella</taxon>
    </lineage>
</organism>
<dbReference type="InterPro" id="IPR002110">
    <property type="entry name" value="Ankyrin_rpt"/>
</dbReference>
<sequence>MLRNGKTVMHHAAAEELVILMEFFLSVESLPHPLLQIDLDGCTPLHSAASHSQAGTAHTIMRYAVKPPFSLNRSRPKWLDVKNKDGATVLFKAIESGSPEIVRLLSHSASFNAHETPTSSGATAMPLLPCAAQSDHFLVIRELLYCEDAASYVPRALSVAAGERHIASATELIDWAMRHGCDPDPNAEAVKISVDNNRLEVLSTLLSFRDNVQLEPFSLDVVAYTDFCREVDKVLETFWADFGGDICRVELFWGQ</sequence>
<keyword evidence="2" id="KW-0040">ANK repeat</keyword>
<dbReference type="Proteomes" id="UP000566819">
    <property type="component" value="Unassembled WGS sequence"/>
</dbReference>
<dbReference type="OrthoDB" id="194358at2759"/>
<dbReference type="Gene3D" id="1.25.40.20">
    <property type="entry name" value="Ankyrin repeat-containing domain"/>
    <property type="match status" value="1"/>
</dbReference>
<protein>
    <submittedName>
        <fullName evidence="3">Uncharacterized protein</fullName>
    </submittedName>
</protein>
<dbReference type="EMBL" id="JAAMPI010000986">
    <property type="protein sequence ID" value="KAF4627333.1"/>
    <property type="molecule type" value="Genomic_DNA"/>
</dbReference>
<proteinExistence type="predicted"/>
<comment type="caution">
    <text evidence="3">The sequence shown here is derived from an EMBL/GenBank/DDBJ whole genome shotgun (WGS) entry which is preliminary data.</text>
</comment>
<keyword evidence="1" id="KW-0677">Repeat</keyword>
<reference evidence="3 4" key="1">
    <citation type="submission" date="2020-03" db="EMBL/GenBank/DDBJ databases">
        <title>Draft Genome Sequence of Cudoniella acicularis.</title>
        <authorList>
            <person name="Buettner E."/>
            <person name="Kellner H."/>
        </authorList>
    </citation>
    <scope>NUCLEOTIDE SEQUENCE [LARGE SCALE GENOMIC DNA]</scope>
    <source>
        <strain evidence="3 4">DSM 108380</strain>
    </source>
</reference>
<dbReference type="PANTHER" id="PTHR24198:SF165">
    <property type="entry name" value="ANKYRIN REPEAT-CONTAINING PROTEIN-RELATED"/>
    <property type="match status" value="1"/>
</dbReference>
<dbReference type="SMART" id="SM00248">
    <property type="entry name" value="ANK"/>
    <property type="match status" value="4"/>
</dbReference>
<evidence type="ECO:0000256" key="2">
    <source>
        <dbReference type="ARBA" id="ARBA00023043"/>
    </source>
</evidence>
<name>A0A8H4REB7_9HELO</name>
<keyword evidence="4" id="KW-1185">Reference proteome</keyword>
<accession>A0A8H4REB7</accession>
<dbReference type="GO" id="GO:0005737">
    <property type="term" value="C:cytoplasm"/>
    <property type="evidence" value="ECO:0007669"/>
    <property type="project" value="TreeGrafter"/>
</dbReference>
<evidence type="ECO:0000313" key="3">
    <source>
        <dbReference type="EMBL" id="KAF4627333.1"/>
    </source>
</evidence>
<evidence type="ECO:0000256" key="1">
    <source>
        <dbReference type="ARBA" id="ARBA00022737"/>
    </source>
</evidence>
<gene>
    <name evidence="3" type="ORF">G7Y89_g10822</name>
</gene>
<evidence type="ECO:0000313" key="4">
    <source>
        <dbReference type="Proteomes" id="UP000566819"/>
    </source>
</evidence>